<dbReference type="AlphaFoldDB" id="V9VYJ5"/>
<evidence type="ECO:0000256" key="1">
    <source>
        <dbReference type="ARBA" id="ARBA00006817"/>
    </source>
</evidence>
<dbReference type="InterPro" id="IPR013538">
    <property type="entry name" value="ASHA1/2-like_C"/>
</dbReference>
<dbReference type="PATRIC" id="fig|999552.6.peg.4159"/>
<dbReference type="Proteomes" id="UP000018780">
    <property type="component" value="Chromosome"/>
</dbReference>
<name>V9VYJ5_9RHOB</name>
<dbReference type="STRING" id="999552.METH_21015"/>
<protein>
    <recommendedName>
        <fullName evidence="2">Activator of Hsp90 ATPase homologue 1/2-like C-terminal domain-containing protein</fullName>
    </recommendedName>
</protein>
<dbReference type="OrthoDB" id="9805228at2"/>
<evidence type="ECO:0000313" key="4">
    <source>
        <dbReference type="Proteomes" id="UP000018780"/>
    </source>
</evidence>
<keyword evidence="4" id="KW-1185">Reference proteome</keyword>
<gene>
    <name evidence="3" type="ORF">METH_21015</name>
</gene>
<proteinExistence type="inferred from homology"/>
<dbReference type="Pfam" id="PF08327">
    <property type="entry name" value="AHSA1"/>
    <property type="match status" value="1"/>
</dbReference>
<dbReference type="EMBL" id="CP006773">
    <property type="protein sequence ID" value="AHD02789.1"/>
    <property type="molecule type" value="Genomic_DNA"/>
</dbReference>
<evidence type="ECO:0000313" key="3">
    <source>
        <dbReference type="EMBL" id="AHD02789.1"/>
    </source>
</evidence>
<feature type="domain" description="Activator of Hsp90 ATPase homologue 1/2-like C-terminal" evidence="2">
    <location>
        <begin position="12"/>
        <end position="141"/>
    </location>
</feature>
<dbReference type="Gene3D" id="3.30.530.20">
    <property type="match status" value="1"/>
</dbReference>
<accession>V9VYJ5</accession>
<dbReference type="RefSeq" id="WP_024092317.1">
    <property type="nucleotide sequence ID" value="NC_023135.1"/>
</dbReference>
<comment type="similarity">
    <text evidence="1">Belongs to the AHA1 family.</text>
</comment>
<dbReference type="HOGENOM" id="CLU_108923_7_2_5"/>
<evidence type="ECO:0000259" key="2">
    <source>
        <dbReference type="Pfam" id="PF08327"/>
    </source>
</evidence>
<sequence length="145" mass="16340">MSDLQLKRVFPVSPEKLFAWVTTPDKLLKWWGPEGVHIPEHNLNLSRTGPWYSIMQNRDGQRFHVSGQVTHVDGPISVGFTWAWHDEVGTRGAESHVTFTIAATEDGAMLLIDHRDLDGSDTAARHEQGWTSTLRKLEAQLAELT</sequence>
<dbReference type="InterPro" id="IPR023393">
    <property type="entry name" value="START-like_dom_sf"/>
</dbReference>
<organism evidence="3 4">
    <name type="scientific">Leisingera methylohalidivorans DSM 14336</name>
    <dbReference type="NCBI Taxonomy" id="999552"/>
    <lineage>
        <taxon>Bacteria</taxon>
        <taxon>Pseudomonadati</taxon>
        <taxon>Pseudomonadota</taxon>
        <taxon>Alphaproteobacteria</taxon>
        <taxon>Rhodobacterales</taxon>
        <taxon>Roseobacteraceae</taxon>
        <taxon>Leisingera</taxon>
    </lineage>
</organism>
<reference evidence="3 4" key="1">
    <citation type="submission" date="2013-09" db="EMBL/GenBank/DDBJ databases">
        <authorList>
            <consortium name="DOE Joint Genome Institute"/>
            <person name="Klenk H.-P."/>
            <person name="Huntemann M."/>
            <person name="Han J."/>
            <person name="Chen A."/>
            <person name="Kyrpides N."/>
            <person name="Mavromatis K."/>
            <person name="Markowitz V."/>
            <person name="Palaniappan K."/>
            <person name="Ivanova N."/>
            <person name="Schaumberg A."/>
            <person name="Pati A."/>
            <person name="Liolios K."/>
            <person name="Nordberg H.P."/>
            <person name="Cantor M.N."/>
            <person name="Hua S.X."/>
            <person name="Woyke T."/>
        </authorList>
    </citation>
    <scope>NUCLEOTIDE SEQUENCE [LARGE SCALE GENOMIC DNA]</scope>
    <source>
        <strain evidence="3 4">DSM 14336</strain>
    </source>
</reference>
<dbReference type="SUPFAM" id="SSF55961">
    <property type="entry name" value="Bet v1-like"/>
    <property type="match status" value="1"/>
</dbReference>
<dbReference type="KEGG" id="lmd:METH_21015"/>
<dbReference type="CDD" id="cd07814">
    <property type="entry name" value="SRPBCC_CalC_Aha1-like"/>
    <property type="match status" value="1"/>
</dbReference>